<dbReference type="AlphaFoldDB" id="A0A0G1T0U0"/>
<dbReference type="InterPro" id="IPR003768">
    <property type="entry name" value="ScpA"/>
</dbReference>
<dbReference type="PANTHER" id="PTHR33969">
    <property type="entry name" value="SEGREGATION AND CONDENSATION PROTEIN A"/>
    <property type="match status" value="1"/>
</dbReference>
<gene>
    <name evidence="2" type="ORF">UY02_C0054G0002</name>
</gene>
<reference evidence="2" key="1">
    <citation type="journal article" date="2015" name="Nature">
        <title>rRNA introns, odd ribosomes, and small enigmatic genomes across a large radiation of phyla.</title>
        <authorList>
            <person name="Brown C.T."/>
            <person name="Hug L.A."/>
            <person name="Thomas B.C."/>
            <person name="Sharon I."/>
            <person name="Castelle C.J."/>
            <person name="Singh A."/>
            <person name="Wilkins M.J."/>
            <person name="Williams K.H."/>
            <person name="Banfield J.F."/>
        </authorList>
    </citation>
    <scope>NUCLEOTIDE SEQUENCE [LARGE SCALE GENOMIC DNA]</scope>
</reference>
<dbReference type="Proteomes" id="UP000034682">
    <property type="component" value="Unassembled WGS sequence"/>
</dbReference>
<organism evidence="2">
    <name type="scientific">Candidatus Giovannonibacteria bacterium GW2011_GWB1_47_6b</name>
    <dbReference type="NCBI Taxonomy" id="1618655"/>
    <lineage>
        <taxon>Bacteria</taxon>
        <taxon>Candidatus Giovannoniibacteriota</taxon>
    </lineage>
</organism>
<accession>A0A0G1T0U0</accession>
<evidence type="ECO:0000313" key="2">
    <source>
        <dbReference type="EMBL" id="KKU75347.1"/>
    </source>
</evidence>
<protein>
    <recommendedName>
        <fullName evidence="1">Segregation and condensation protein A</fullName>
    </recommendedName>
</protein>
<proteinExistence type="predicted"/>
<evidence type="ECO:0000256" key="1">
    <source>
        <dbReference type="ARBA" id="ARBA00044777"/>
    </source>
</evidence>
<name>A0A0G1T0U0_9BACT</name>
<dbReference type="PANTHER" id="PTHR33969:SF2">
    <property type="entry name" value="SEGREGATION AND CONDENSATION PROTEIN A"/>
    <property type="match status" value="1"/>
</dbReference>
<dbReference type="Gene3D" id="6.10.250.2410">
    <property type="match status" value="1"/>
</dbReference>
<comment type="caution">
    <text evidence="2">The sequence shown here is derived from an EMBL/GenBank/DDBJ whole genome shotgun (WGS) entry which is preliminary data.</text>
</comment>
<dbReference type="EMBL" id="LCOK01000054">
    <property type="protein sequence ID" value="KKU75347.1"/>
    <property type="molecule type" value="Genomic_DNA"/>
</dbReference>
<sequence>MSSYSITTEQFKGPIDLLLNLIEERKFSINAISLAAVANQYLDYVKSLPELPRLWK</sequence>